<evidence type="ECO:0000313" key="2">
    <source>
        <dbReference type="Proteomes" id="UP001283341"/>
    </source>
</evidence>
<reference evidence="1" key="2">
    <citation type="submission" date="2023-06" db="EMBL/GenBank/DDBJ databases">
        <authorList>
            <consortium name="Lawrence Berkeley National Laboratory"/>
            <person name="Haridas S."/>
            <person name="Hensen N."/>
            <person name="Bonometti L."/>
            <person name="Westerberg I."/>
            <person name="Brannstrom I.O."/>
            <person name="Guillou S."/>
            <person name="Cros-Aarteil S."/>
            <person name="Calhoun S."/>
            <person name="Kuo A."/>
            <person name="Mondo S."/>
            <person name="Pangilinan J."/>
            <person name="Riley R."/>
            <person name="Labutti K."/>
            <person name="Andreopoulos B."/>
            <person name="Lipzen A."/>
            <person name="Chen C."/>
            <person name="Yanf M."/>
            <person name="Daum C."/>
            <person name="Ng V."/>
            <person name="Clum A."/>
            <person name="Steindorff A."/>
            <person name="Ohm R."/>
            <person name="Martin F."/>
            <person name="Silar P."/>
            <person name="Natvig D."/>
            <person name="Lalanne C."/>
            <person name="Gautier V."/>
            <person name="Ament-Velasquez S.L."/>
            <person name="Kruys A."/>
            <person name="Hutchinson M.I."/>
            <person name="Powell A.J."/>
            <person name="Barry K."/>
            <person name="Miller A.N."/>
            <person name="Grigoriev I.V."/>
            <person name="Debuchy R."/>
            <person name="Gladieux P."/>
            <person name="Thoren M.H."/>
            <person name="Johannesson H."/>
        </authorList>
    </citation>
    <scope>NUCLEOTIDE SEQUENCE</scope>
    <source>
        <strain evidence="1">CBS 118394</strain>
    </source>
</reference>
<sequence length="163" mass="18858">MATAMALLSDGGQQWPTRRKLVVFSDSANAQDLLKVGLLPGPTGLREKNKLEKRKAKFYHAHTLPVVRVCVRHAHELHDRHQCDVEVRWLPRCRVQPHSDADREAGRWQRKDKRYWVNYWEAVARCSQCYASVYGGRRHKITSISIAGDPYYQGSHPELARWA</sequence>
<name>A0AAE0ITY5_9PEZI</name>
<comment type="caution">
    <text evidence="1">The sequence shown here is derived from an EMBL/GenBank/DDBJ whole genome shotgun (WGS) entry which is preliminary data.</text>
</comment>
<protein>
    <submittedName>
        <fullName evidence="1">Uncharacterized protein</fullName>
    </submittedName>
</protein>
<dbReference type="Proteomes" id="UP001283341">
    <property type="component" value="Unassembled WGS sequence"/>
</dbReference>
<evidence type="ECO:0000313" key="1">
    <source>
        <dbReference type="EMBL" id="KAK3331194.1"/>
    </source>
</evidence>
<organism evidence="1 2">
    <name type="scientific">Apodospora peruviana</name>
    <dbReference type="NCBI Taxonomy" id="516989"/>
    <lineage>
        <taxon>Eukaryota</taxon>
        <taxon>Fungi</taxon>
        <taxon>Dikarya</taxon>
        <taxon>Ascomycota</taxon>
        <taxon>Pezizomycotina</taxon>
        <taxon>Sordariomycetes</taxon>
        <taxon>Sordariomycetidae</taxon>
        <taxon>Sordariales</taxon>
        <taxon>Lasiosphaeriaceae</taxon>
        <taxon>Apodospora</taxon>
    </lineage>
</organism>
<reference evidence="1" key="1">
    <citation type="journal article" date="2023" name="Mol. Phylogenet. Evol.">
        <title>Genome-scale phylogeny and comparative genomics of the fungal order Sordariales.</title>
        <authorList>
            <person name="Hensen N."/>
            <person name="Bonometti L."/>
            <person name="Westerberg I."/>
            <person name="Brannstrom I.O."/>
            <person name="Guillou S."/>
            <person name="Cros-Aarteil S."/>
            <person name="Calhoun S."/>
            <person name="Haridas S."/>
            <person name="Kuo A."/>
            <person name="Mondo S."/>
            <person name="Pangilinan J."/>
            <person name="Riley R."/>
            <person name="LaButti K."/>
            <person name="Andreopoulos B."/>
            <person name="Lipzen A."/>
            <person name="Chen C."/>
            <person name="Yan M."/>
            <person name="Daum C."/>
            <person name="Ng V."/>
            <person name="Clum A."/>
            <person name="Steindorff A."/>
            <person name="Ohm R.A."/>
            <person name="Martin F."/>
            <person name="Silar P."/>
            <person name="Natvig D.O."/>
            <person name="Lalanne C."/>
            <person name="Gautier V."/>
            <person name="Ament-Velasquez S.L."/>
            <person name="Kruys A."/>
            <person name="Hutchinson M.I."/>
            <person name="Powell A.J."/>
            <person name="Barry K."/>
            <person name="Miller A.N."/>
            <person name="Grigoriev I.V."/>
            <person name="Debuchy R."/>
            <person name="Gladieux P."/>
            <person name="Hiltunen Thoren M."/>
            <person name="Johannesson H."/>
        </authorList>
    </citation>
    <scope>NUCLEOTIDE SEQUENCE</scope>
    <source>
        <strain evidence="1">CBS 118394</strain>
    </source>
</reference>
<accession>A0AAE0ITY5</accession>
<dbReference type="EMBL" id="JAUEDM010000001">
    <property type="protein sequence ID" value="KAK3331194.1"/>
    <property type="molecule type" value="Genomic_DNA"/>
</dbReference>
<dbReference type="AlphaFoldDB" id="A0AAE0ITY5"/>
<keyword evidence="2" id="KW-1185">Reference proteome</keyword>
<gene>
    <name evidence="1" type="ORF">B0H66DRAFT_92789</name>
</gene>
<proteinExistence type="predicted"/>